<evidence type="ECO:0000313" key="2">
    <source>
        <dbReference type="Proteomes" id="UP000036681"/>
    </source>
</evidence>
<organism evidence="2 3">
    <name type="scientific">Ascaris lumbricoides</name>
    <name type="common">Giant roundworm</name>
    <dbReference type="NCBI Taxonomy" id="6252"/>
    <lineage>
        <taxon>Eukaryota</taxon>
        <taxon>Metazoa</taxon>
        <taxon>Ecdysozoa</taxon>
        <taxon>Nematoda</taxon>
        <taxon>Chromadorea</taxon>
        <taxon>Rhabditida</taxon>
        <taxon>Spirurina</taxon>
        <taxon>Ascaridomorpha</taxon>
        <taxon>Ascaridoidea</taxon>
        <taxon>Ascarididae</taxon>
        <taxon>Ascaris</taxon>
    </lineage>
</organism>
<accession>A0A0M3HL05</accession>
<proteinExistence type="predicted"/>
<dbReference type="AlphaFoldDB" id="A0A0M3HL05"/>
<sequence>MKNAIEWFSQFFYLLQTRRKSNAKDNAANATHGRTGDGTGKKVGNEEAVGEIPDPVVVAHSDCLTDINGVSEAGWEDTKNDDTYEVCICSVYFVCENV</sequence>
<keyword evidence="2" id="KW-1185">Reference proteome</keyword>
<name>A0A0M3HL05_ASCLU</name>
<feature type="region of interest" description="Disordered" evidence="1">
    <location>
        <begin position="22"/>
        <end position="47"/>
    </location>
</feature>
<dbReference type="WBParaSite" id="ALUE_0000220001-mRNA-1">
    <property type="protein sequence ID" value="ALUE_0000220001-mRNA-1"/>
    <property type="gene ID" value="ALUE_0000220001"/>
</dbReference>
<reference evidence="3" key="1">
    <citation type="submission" date="2017-02" db="UniProtKB">
        <authorList>
            <consortium name="WormBaseParasite"/>
        </authorList>
    </citation>
    <scope>IDENTIFICATION</scope>
</reference>
<dbReference type="Proteomes" id="UP000036681">
    <property type="component" value="Unplaced"/>
</dbReference>
<protein>
    <submittedName>
        <fullName evidence="3">Uncharacterized protein</fullName>
    </submittedName>
</protein>
<evidence type="ECO:0000313" key="3">
    <source>
        <dbReference type="WBParaSite" id="ALUE_0000220001-mRNA-1"/>
    </source>
</evidence>
<evidence type="ECO:0000256" key="1">
    <source>
        <dbReference type="SAM" id="MobiDB-lite"/>
    </source>
</evidence>